<dbReference type="InterPro" id="IPR008972">
    <property type="entry name" value="Cupredoxin"/>
</dbReference>
<evidence type="ECO:0000256" key="1">
    <source>
        <dbReference type="SAM" id="MobiDB-lite"/>
    </source>
</evidence>
<evidence type="ECO:0000313" key="4">
    <source>
        <dbReference type="Proteomes" id="UP000019063"/>
    </source>
</evidence>
<dbReference type="SUPFAM" id="SSF49503">
    <property type="entry name" value="Cupredoxins"/>
    <property type="match status" value="1"/>
</dbReference>
<name>W4HMF7_9RHOB</name>
<dbReference type="Proteomes" id="UP000019063">
    <property type="component" value="Unassembled WGS sequence"/>
</dbReference>
<sequence length="183" mass="18782">MRRNIGAATILAMTALATTAVAEEHEVVMLGAGFFPEIIHPVPGDTVVFTNAADLPMAATATDESWTTGLIAAGATYTLAITEGMTKTYDDSVVAAVLTDTTTSEGTTAEGTTSEDPATEETATTDTTTDDGTTTSEESTGTEPTGTIAGIIEWEEPAPILLDETGNPVEVADEGTTTTTTTQ</sequence>
<dbReference type="Gene3D" id="2.60.40.420">
    <property type="entry name" value="Cupredoxins - blue copper proteins"/>
    <property type="match status" value="1"/>
</dbReference>
<dbReference type="eggNOG" id="COG3794">
    <property type="taxonomic scope" value="Bacteria"/>
</dbReference>
<evidence type="ECO:0000313" key="3">
    <source>
        <dbReference type="EMBL" id="ETW13613.1"/>
    </source>
</evidence>
<feature type="region of interest" description="Disordered" evidence="1">
    <location>
        <begin position="101"/>
        <end position="183"/>
    </location>
</feature>
<keyword evidence="2" id="KW-0732">Signal</keyword>
<dbReference type="RefSeq" id="WP_051487438.1">
    <property type="nucleotide sequence ID" value="NZ_AQQW01000003.1"/>
</dbReference>
<feature type="chain" id="PRO_5004842258" evidence="2">
    <location>
        <begin position="23"/>
        <end position="183"/>
    </location>
</feature>
<dbReference type="AlphaFoldDB" id="W4HMF7"/>
<comment type="caution">
    <text evidence="3">The sequence shown here is derived from an EMBL/GenBank/DDBJ whole genome shotgun (WGS) entry which is preliminary data.</text>
</comment>
<reference evidence="3 4" key="1">
    <citation type="journal article" date="2014" name="Antonie Van Leeuwenhoek">
        <title>Roseivivax atlanticus sp. nov., isolated from surface seawater of the Atlantic Ocean.</title>
        <authorList>
            <person name="Li G."/>
            <person name="Lai Q."/>
            <person name="Liu X."/>
            <person name="Sun F."/>
            <person name="Shao Z."/>
        </authorList>
    </citation>
    <scope>NUCLEOTIDE SEQUENCE [LARGE SCALE GENOMIC DNA]</scope>
    <source>
        <strain evidence="3 4">22II-s10s</strain>
    </source>
</reference>
<keyword evidence="4" id="KW-1185">Reference proteome</keyword>
<evidence type="ECO:0000256" key="2">
    <source>
        <dbReference type="SAM" id="SignalP"/>
    </source>
</evidence>
<protein>
    <submittedName>
        <fullName evidence="3">Uncharacterized protein</fullName>
    </submittedName>
</protein>
<feature type="compositionally biased region" description="Low complexity" evidence="1">
    <location>
        <begin position="101"/>
        <end position="147"/>
    </location>
</feature>
<dbReference type="STRING" id="1379903.ATO8_06271"/>
<proteinExistence type="predicted"/>
<accession>W4HMF7</accession>
<feature type="signal peptide" evidence="2">
    <location>
        <begin position="1"/>
        <end position="22"/>
    </location>
</feature>
<dbReference type="EMBL" id="AQQW01000003">
    <property type="protein sequence ID" value="ETW13613.1"/>
    <property type="molecule type" value="Genomic_DNA"/>
</dbReference>
<organism evidence="3 4">
    <name type="scientific">Roseivivax marinus</name>
    <dbReference type="NCBI Taxonomy" id="1379903"/>
    <lineage>
        <taxon>Bacteria</taxon>
        <taxon>Pseudomonadati</taxon>
        <taxon>Pseudomonadota</taxon>
        <taxon>Alphaproteobacteria</taxon>
        <taxon>Rhodobacterales</taxon>
        <taxon>Roseobacteraceae</taxon>
        <taxon>Roseivivax</taxon>
    </lineage>
</organism>
<gene>
    <name evidence="3" type="ORF">ATO8_06271</name>
</gene>
<dbReference type="OrthoDB" id="7856719at2"/>
<dbReference type="PATRIC" id="fig|1317118.6.peg.1299"/>